<accession>A0A9P7C725</accession>
<dbReference type="Proteomes" id="UP000740926">
    <property type="component" value="Unassembled WGS sequence"/>
</dbReference>
<keyword evidence="2" id="KW-1185">Reference proteome</keyword>
<organism evidence="1 2">
    <name type="scientific">Rhizopus delemar</name>
    <dbReference type="NCBI Taxonomy" id="936053"/>
    <lineage>
        <taxon>Eukaryota</taxon>
        <taxon>Fungi</taxon>
        <taxon>Fungi incertae sedis</taxon>
        <taxon>Mucoromycota</taxon>
        <taxon>Mucoromycotina</taxon>
        <taxon>Mucoromycetes</taxon>
        <taxon>Mucorales</taxon>
        <taxon>Mucorineae</taxon>
        <taxon>Rhizopodaceae</taxon>
        <taxon>Rhizopus</taxon>
    </lineage>
</organism>
<dbReference type="AlphaFoldDB" id="A0A9P7C725"/>
<sequence length="121" mass="12905">MRADLVAGLRPFTHFLHGHQGRKGNALCMVPDVAAVELTRNKIISGGKAEFAQHRHRVAMHIAVAVVERDAEHLALALAAHIGHDVAHRQATVAKAAHPAHLAGEAVGMYGQPAKRRALGT</sequence>
<gene>
    <name evidence="1" type="ORF">G6F50_014602</name>
</gene>
<protein>
    <submittedName>
        <fullName evidence="1">Uncharacterized protein</fullName>
    </submittedName>
</protein>
<reference evidence="1 2" key="1">
    <citation type="journal article" date="2020" name="Microb. Genom.">
        <title>Genetic diversity of clinical and environmental Mucorales isolates obtained from an investigation of mucormycosis cases among solid organ transplant recipients.</title>
        <authorList>
            <person name="Nguyen M.H."/>
            <person name="Kaul D."/>
            <person name="Muto C."/>
            <person name="Cheng S.J."/>
            <person name="Richter R.A."/>
            <person name="Bruno V.M."/>
            <person name="Liu G."/>
            <person name="Beyhan S."/>
            <person name="Sundermann A.J."/>
            <person name="Mounaud S."/>
            <person name="Pasculle A.W."/>
            <person name="Nierman W.C."/>
            <person name="Driscoll E."/>
            <person name="Cumbie R."/>
            <person name="Clancy C.J."/>
            <person name="Dupont C.L."/>
        </authorList>
    </citation>
    <scope>NUCLEOTIDE SEQUENCE [LARGE SCALE GENOMIC DNA]</scope>
    <source>
        <strain evidence="1 2">GL24</strain>
    </source>
</reference>
<evidence type="ECO:0000313" key="2">
    <source>
        <dbReference type="Proteomes" id="UP000740926"/>
    </source>
</evidence>
<proteinExistence type="predicted"/>
<dbReference type="EMBL" id="JAANIU010007141">
    <property type="protein sequence ID" value="KAG1538840.1"/>
    <property type="molecule type" value="Genomic_DNA"/>
</dbReference>
<name>A0A9P7C725_9FUNG</name>
<evidence type="ECO:0000313" key="1">
    <source>
        <dbReference type="EMBL" id="KAG1538840.1"/>
    </source>
</evidence>
<comment type="caution">
    <text evidence="1">The sequence shown here is derived from an EMBL/GenBank/DDBJ whole genome shotgun (WGS) entry which is preliminary data.</text>
</comment>